<reference evidence="1 2" key="1">
    <citation type="submission" date="2021-01" db="EMBL/GenBank/DDBJ databases">
        <title>Genomic Encyclopedia of Type Strains, Phase IV (KMG-IV): sequencing the most valuable type-strain genomes for metagenomic binning, comparative biology and taxonomic classification.</title>
        <authorList>
            <person name="Goeker M."/>
        </authorList>
    </citation>
    <scope>NUCLEOTIDE SEQUENCE [LARGE SCALE GENOMIC DNA]</scope>
    <source>
        <strain evidence="1 2">DSM 23711</strain>
    </source>
</reference>
<dbReference type="EMBL" id="JAFBDR010000012">
    <property type="protein sequence ID" value="MBM7571908.1"/>
    <property type="molecule type" value="Genomic_DNA"/>
</dbReference>
<evidence type="ECO:0000313" key="1">
    <source>
        <dbReference type="EMBL" id="MBM7571908.1"/>
    </source>
</evidence>
<proteinExistence type="predicted"/>
<keyword evidence="2" id="KW-1185">Reference proteome</keyword>
<gene>
    <name evidence="1" type="ORF">JOC48_002409</name>
</gene>
<evidence type="ECO:0008006" key="3">
    <source>
        <dbReference type="Google" id="ProtNLM"/>
    </source>
</evidence>
<dbReference type="InterPro" id="IPR025236">
    <property type="entry name" value="SR1P"/>
</dbReference>
<dbReference type="Pfam" id="PF13790">
    <property type="entry name" value="SR1P"/>
    <property type="match status" value="1"/>
</dbReference>
<name>A0ABS2N1H0_9BACI</name>
<sequence length="55" mass="6281">MENYKDLPEMGVVVCRHCERVVETFPSFKVTTFYAICSSDCLEQESGRNEKSESA</sequence>
<dbReference type="RefSeq" id="WP_338024292.1">
    <property type="nucleotide sequence ID" value="NZ_JAFBDR010000012.1"/>
</dbReference>
<protein>
    <recommendedName>
        <fullName evidence="3">GapA-binding peptide SR1P</fullName>
    </recommendedName>
</protein>
<dbReference type="Proteomes" id="UP001296943">
    <property type="component" value="Unassembled WGS sequence"/>
</dbReference>
<evidence type="ECO:0000313" key="2">
    <source>
        <dbReference type="Proteomes" id="UP001296943"/>
    </source>
</evidence>
<organism evidence="1 2">
    <name type="scientific">Aquibacillus albus</name>
    <dbReference type="NCBI Taxonomy" id="1168171"/>
    <lineage>
        <taxon>Bacteria</taxon>
        <taxon>Bacillati</taxon>
        <taxon>Bacillota</taxon>
        <taxon>Bacilli</taxon>
        <taxon>Bacillales</taxon>
        <taxon>Bacillaceae</taxon>
        <taxon>Aquibacillus</taxon>
    </lineage>
</organism>
<comment type="caution">
    <text evidence="1">The sequence shown here is derived from an EMBL/GenBank/DDBJ whole genome shotgun (WGS) entry which is preliminary data.</text>
</comment>
<accession>A0ABS2N1H0</accession>